<accession>A0A0E9VEG0</accession>
<name>A0A0E9VEG0_ANGAN</name>
<proteinExistence type="predicted"/>
<sequence>MCCRTWGLLHKRSLKSSTLTLTVSQAFFSISAVA</sequence>
<protein>
    <submittedName>
        <fullName evidence="1">Uncharacterized protein</fullName>
    </submittedName>
</protein>
<organism evidence="1">
    <name type="scientific">Anguilla anguilla</name>
    <name type="common">European freshwater eel</name>
    <name type="synonym">Muraena anguilla</name>
    <dbReference type="NCBI Taxonomy" id="7936"/>
    <lineage>
        <taxon>Eukaryota</taxon>
        <taxon>Metazoa</taxon>
        <taxon>Chordata</taxon>
        <taxon>Craniata</taxon>
        <taxon>Vertebrata</taxon>
        <taxon>Euteleostomi</taxon>
        <taxon>Actinopterygii</taxon>
        <taxon>Neopterygii</taxon>
        <taxon>Teleostei</taxon>
        <taxon>Anguilliformes</taxon>
        <taxon>Anguillidae</taxon>
        <taxon>Anguilla</taxon>
    </lineage>
</organism>
<evidence type="ECO:0000313" key="1">
    <source>
        <dbReference type="EMBL" id="JAH75593.1"/>
    </source>
</evidence>
<reference evidence="1" key="2">
    <citation type="journal article" date="2015" name="Fish Shellfish Immunol.">
        <title>Early steps in the European eel (Anguilla anguilla)-Vibrio vulnificus interaction in the gills: Role of the RtxA13 toxin.</title>
        <authorList>
            <person name="Callol A."/>
            <person name="Pajuelo D."/>
            <person name="Ebbesson L."/>
            <person name="Teles M."/>
            <person name="MacKenzie S."/>
            <person name="Amaro C."/>
        </authorList>
    </citation>
    <scope>NUCLEOTIDE SEQUENCE</scope>
</reference>
<reference evidence="1" key="1">
    <citation type="submission" date="2014-11" db="EMBL/GenBank/DDBJ databases">
        <authorList>
            <person name="Amaro Gonzalez C."/>
        </authorList>
    </citation>
    <scope>NUCLEOTIDE SEQUENCE</scope>
</reference>
<dbReference type="AlphaFoldDB" id="A0A0E9VEG0"/>
<dbReference type="EMBL" id="GBXM01032984">
    <property type="protein sequence ID" value="JAH75593.1"/>
    <property type="molecule type" value="Transcribed_RNA"/>
</dbReference>